<gene>
    <name evidence="1" type="ORF">A45J_2486</name>
</gene>
<dbReference type="CDD" id="cd22361">
    <property type="entry name" value="ThaI-like"/>
    <property type="match status" value="1"/>
</dbReference>
<reference evidence="1" key="1">
    <citation type="submission" date="2019-10" db="EMBL/GenBank/DDBJ databases">
        <title>Metagenomic sequencing of thiosulfate-disproportionating enrichment culture.</title>
        <authorList>
            <person name="Umezawa K."/>
            <person name="Kojima H."/>
            <person name="Fukui M."/>
        </authorList>
    </citation>
    <scope>NUCLEOTIDE SEQUENCE</scope>
    <source>
        <strain evidence="1">45J</strain>
    </source>
</reference>
<keyword evidence="1" id="KW-0255">Endonuclease</keyword>
<dbReference type="Gene3D" id="3.40.600.30">
    <property type="match status" value="1"/>
</dbReference>
<dbReference type="InterPro" id="IPR029128">
    <property type="entry name" value="ThaI"/>
</dbReference>
<keyword evidence="1" id="KW-0378">Hydrolase</keyword>
<dbReference type="GO" id="GO:0004519">
    <property type="term" value="F:endonuclease activity"/>
    <property type="evidence" value="ECO:0007669"/>
    <property type="project" value="UniProtKB-KW"/>
</dbReference>
<name>A0A5J4L615_9ZZZZ</name>
<sequence>MTNRLIEIFEDEKLVARIQKRLPHLFQLAEFESSRAGKIGMEIGSVRERIIVALLIYKFGEANVESEIPITESEVDVKLFGEPISVKTITGNSFGGVKLIWTVDAEKARQFSEEYQPRCDMLFVQINWGKEGGLYYIPIKVQRRLFDKIGKKEYIKLPKAGTNPRGVEITKEALTSLVEDTETKVIKINWQRSEIKFNPYKRWVDLWKEDRNEL</sequence>
<protein>
    <submittedName>
        <fullName evidence="1">Type II restriction endonuclease subunit R</fullName>
    </submittedName>
</protein>
<accession>A0A5J4L615</accession>
<organism evidence="1">
    <name type="scientific">hot springs metagenome</name>
    <dbReference type="NCBI Taxonomy" id="433727"/>
    <lineage>
        <taxon>unclassified sequences</taxon>
        <taxon>metagenomes</taxon>
        <taxon>ecological metagenomes</taxon>
    </lineage>
</organism>
<dbReference type="AlphaFoldDB" id="A0A5J4L615"/>
<dbReference type="InterPro" id="IPR038374">
    <property type="entry name" value="ThaI_sf"/>
</dbReference>
<evidence type="ECO:0000313" key="1">
    <source>
        <dbReference type="EMBL" id="GER94722.1"/>
    </source>
</evidence>
<comment type="caution">
    <text evidence="1">The sequence shown here is derived from an EMBL/GenBank/DDBJ whole genome shotgun (WGS) entry which is preliminary data.</text>
</comment>
<dbReference type="Pfam" id="PF15514">
    <property type="entry name" value="ThaI"/>
    <property type="match status" value="1"/>
</dbReference>
<keyword evidence="1" id="KW-0540">Nuclease</keyword>
<dbReference type="EMBL" id="BLAB01000001">
    <property type="protein sequence ID" value="GER94722.1"/>
    <property type="molecule type" value="Genomic_DNA"/>
</dbReference>
<proteinExistence type="predicted"/>